<reference evidence="6" key="1">
    <citation type="journal article" date="2019" name="Int. J. Syst. Evol. Microbiol.">
        <title>The Global Catalogue of Microorganisms (GCM) 10K type strain sequencing project: providing services to taxonomists for standard genome sequencing and annotation.</title>
        <authorList>
            <consortium name="The Broad Institute Genomics Platform"/>
            <consortium name="The Broad Institute Genome Sequencing Center for Infectious Disease"/>
            <person name="Wu L."/>
            <person name="Ma J."/>
        </authorList>
    </citation>
    <scope>NUCLEOTIDE SEQUENCE [LARGE SCALE GENOMIC DNA]</scope>
    <source>
        <strain evidence="6">CCUG 49560</strain>
    </source>
</reference>
<evidence type="ECO:0000256" key="3">
    <source>
        <dbReference type="RuleBase" id="RU003345"/>
    </source>
</evidence>
<evidence type="ECO:0000256" key="2">
    <source>
        <dbReference type="PROSITE-ProRule" id="PRU10007"/>
    </source>
</evidence>
<evidence type="ECO:0000259" key="4">
    <source>
        <dbReference type="Pfam" id="PF00171"/>
    </source>
</evidence>
<dbReference type="SUPFAM" id="SSF53720">
    <property type="entry name" value="ALDH-like"/>
    <property type="match status" value="1"/>
</dbReference>
<proteinExistence type="inferred from homology"/>
<name>A0ABV9EGI5_9ACTN</name>
<protein>
    <submittedName>
        <fullName evidence="5">Aldehyde dehydrogenase family protein</fullName>
    </submittedName>
</protein>
<sequence length="476" mass="51594">MFEYAPAPESRDIVDIRPSYGLFINGEWVDSLGDERDKTVNPASEEVLAEFTLASEADVDRAVSAARKAYESVWGQLPGRERAKYLFRIARIIQERSRELAVLESLDNGKPIRESRDVDLPLVAAHFFYYAGWADKLEHAGLGADPRALGVAAQVIPWNFPLLMLAWKIAPALACGNTVVLKPAETTPLTALAFAEICRQADLPPGVVNIVTGAGATGQALVGHPDVDKVAFTGSTEVGRMIARSVAGTRKKVTLELGGKAANIVFDDAALDQAVEGIVNGIFFNQGHVCCAGSRLLVQESIETELLDALKRRLSTLRLGDPLDKNTDIGAINSAAQLAKIRSLTEAGEQEGAERWSPSCPIPDKGYWFPPTLFTGVAQSHRIAREEIFGPVLSVLTFRTPAEAVEKANNSPYGLSAGVWTEKGSRILWMADKLRAGVVWANTFNRFDPTSPFGGYKESGYGREGGRHGLEAYLDV</sequence>
<dbReference type="Pfam" id="PF00171">
    <property type="entry name" value="Aldedh"/>
    <property type="match status" value="1"/>
</dbReference>
<dbReference type="EMBL" id="JBHSFN010000013">
    <property type="protein sequence ID" value="MFC4588675.1"/>
    <property type="molecule type" value="Genomic_DNA"/>
</dbReference>
<evidence type="ECO:0000313" key="6">
    <source>
        <dbReference type="Proteomes" id="UP001595891"/>
    </source>
</evidence>
<feature type="active site" evidence="2">
    <location>
        <position position="256"/>
    </location>
</feature>
<accession>A0ABV9EGI5</accession>
<dbReference type="PROSITE" id="PS00687">
    <property type="entry name" value="ALDEHYDE_DEHYDR_GLU"/>
    <property type="match status" value="1"/>
</dbReference>
<keyword evidence="6" id="KW-1185">Reference proteome</keyword>
<gene>
    <name evidence="5" type="ORF">ACFO8L_21485</name>
</gene>
<dbReference type="InterPro" id="IPR015590">
    <property type="entry name" value="Aldehyde_DH_dom"/>
</dbReference>
<dbReference type="InterPro" id="IPR029510">
    <property type="entry name" value="Ald_DH_CS_GLU"/>
</dbReference>
<dbReference type="InterPro" id="IPR016161">
    <property type="entry name" value="Ald_DH/histidinol_DH"/>
</dbReference>
<dbReference type="Gene3D" id="3.40.309.10">
    <property type="entry name" value="Aldehyde Dehydrogenase, Chain A, domain 2"/>
    <property type="match status" value="1"/>
</dbReference>
<evidence type="ECO:0000313" key="5">
    <source>
        <dbReference type="EMBL" id="MFC4588675.1"/>
    </source>
</evidence>
<comment type="similarity">
    <text evidence="3">Belongs to the aldehyde dehydrogenase family.</text>
</comment>
<evidence type="ECO:0000256" key="1">
    <source>
        <dbReference type="ARBA" id="ARBA00023002"/>
    </source>
</evidence>
<dbReference type="PANTHER" id="PTHR11699">
    <property type="entry name" value="ALDEHYDE DEHYDROGENASE-RELATED"/>
    <property type="match status" value="1"/>
</dbReference>
<dbReference type="InterPro" id="IPR016162">
    <property type="entry name" value="Ald_DH_N"/>
</dbReference>
<feature type="domain" description="Aldehyde dehydrogenase" evidence="4">
    <location>
        <begin position="28"/>
        <end position="475"/>
    </location>
</feature>
<keyword evidence="1 3" id="KW-0560">Oxidoreductase</keyword>
<dbReference type="CDD" id="cd07111">
    <property type="entry name" value="ALDH_F16"/>
    <property type="match status" value="1"/>
</dbReference>
<dbReference type="RefSeq" id="WP_262842305.1">
    <property type="nucleotide sequence ID" value="NZ_JANZYP010000010.1"/>
</dbReference>
<dbReference type="InterPro" id="IPR016163">
    <property type="entry name" value="Ald_DH_C"/>
</dbReference>
<comment type="caution">
    <text evidence="5">The sequence shown here is derived from an EMBL/GenBank/DDBJ whole genome shotgun (WGS) entry which is preliminary data.</text>
</comment>
<dbReference type="Proteomes" id="UP001595891">
    <property type="component" value="Unassembled WGS sequence"/>
</dbReference>
<dbReference type="Gene3D" id="3.40.605.10">
    <property type="entry name" value="Aldehyde Dehydrogenase, Chain A, domain 1"/>
    <property type="match status" value="1"/>
</dbReference>
<organism evidence="5 6">
    <name type="scientific">Sphaerisporangium corydalis</name>
    <dbReference type="NCBI Taxonomy" id="1441875"/>
    <lineage>
        <taxon>Bacteria</taxon>
        <taxon>Bacillati</taxon>
        <taxon>Actinomycetota</taxon>
        <taxon>Actinomycetes</taxon>
        <taxon>Streptosporangiales</taxon>
        <taxon>Streptosporangiaceae</taxon>
        <taxon>Sphaerisporangium</taxon>
    </lineage>
</organism>